<dbReference type="PRINTS" id="PR01438">
    <property type="entry name" value="UNVRSLSTRESS"/>
</dbReference>
<keyword evidence="4" id="KW-1185">Reference proteome</keyword>
<feature type="domain" description="UspA" evidence="2">
    <location>
        <begin position="172"/>
        <end position="294"/>
    </location>
</feature>
<dbReference type="InterPro" id="IPR006015">
    <property type="entry name" value="Universal_stress_UspA"/>
</dbReference>
<dbReference type="PANTHER" id="PTHR46268:SF15">
    <property type="entry name" value="UNIVERSAL STRESS PROTEIN HP_0031"/>
    <property type="match status" value="1"/>
</dbReference>
<dbReference type="Pfam" id="PF00582">
    <property type="entry name" value="Usp"/>
    <property type="match status" value="1"/>
</dbReference>
<dbReference type="Gene3D" id="3.40.50.12370">
    <property type="match status" value="1"/>
</dbReference>
<dbReference type="CDD" id="cd00293">
    <property type="entry name" value="USP-like"/>
    <property type="match status" value="1"/>
</dbReference>
<dbReference type="InterPro" id="IPR006016">
    <property type="entry name" value="UspA"/>
</dbReference>
<sequence length="295" mass="32471">MDRPLPLKMRAGVMIKEIIVHLDGTPDDEARIAYAEYLAAARGAHIRGLYCVLLPEIILNLPQYAISRDVASEQMAQFKAQVDKTEEALRTRLDRLSVPYDLRRFDILAGGVEGIVANQARTADLMVVRTPYRPGFAMPGRAPEIVEAALFGSGRGVFVVPDEEPVRIRPLDTVLVAWTDSREAANAVSRAMPFLQAATQVVAAMVEDGRPPEATGEEPGADLARYLDRHGVKVELRHLREWRNASEALFNEAERLGAGLLVAGAYGHSRLREWVLGGVTRDILTRTPIPALLAH</sequence>
<comment type="similarity">
    <text evidence="1">Belongs to the universal stress protein A family.</text>
</comment>
<protein>
    <submittedName>
        <fullName evidence="3">Universal stress protein</fullName>
    </submittedName>
</protein>
<reference evidence="3 4" key="1">
    <citation type="submission" date="2017-06" db="EMBL/GenBank/DDBJ databases">
        <title>Complete genome sequence of Nitrospirillum amazonense strain CBAmC, an endophytic nitrogen-fixing and plant growth-promoting bacterium, isolated from sugarcane.</title>
        <authorList>
            <person name="Schwab S."/>
            <person name="dos Santos Teixeira K.R."/>
            <person name="Simoes Araujo J.L."/>
            <person name="Soares Vidal M."/>
            <person name="Borges de Freitas H.R."/>
            <person name="Rivello Crivelaro A.L."/>
            <person name="Bueno de Camargo Nunes A."/>
            <person name="dos Santos C.M."/>
            <person name="Palmeira da Silva Rosa D."/>
            <person name="da Silva Padilha D."/>
            <person name="da Silva E."/>
            <person name="Araujo Terra L."/>
            <person name="Soares Mendes V."/>
            <person name="Farinelli L."/>
            <person name="Magalhaes Cruz L."/>
            <person name="Baldani J.I."/>
        </authorList>
    </citation>
    <scope>NUCLEOTIDE SEQUENCE [LARGE SCALE GENOMIC DNA]</scope>
    <source>
        <strain evidence="3 4">CBAmC</strain>
    </source>
</reference>
<dbReference type="EMBL" id="CP022112">
    <property type="protein sequence ID" value="ASG24483.1"/>
    <property type="molecule type" value="Genomic_DNA"/>
</dbReference>
<proteinExistence type="inferred from homology"/>
<organism evidence="3 4">
    <name type="scientific">Nitrospirillum viridazoti CBAmc</name>
    <dbReference type="NCBI Taxonomy" id="1441467"/>
    <lineage>
        <taxon>Bacteria</taxon>
        <taxon>Pseudomonadati</taxon>
        <taxon>Pseudomonadota</taxon>
        <taxon>Alphaproteobacteria</taxon>
        <taxon>Rhodospirillales</taxon>
        <taxon>Azospirillaceae</taxon>
        <taxon>Nitrospirillum</taxon>
        <taxon>Nitrospirillum viridazoti</taxon>
    </lineage>
</organism>
<evidence type="ECO:0000259" key="2">
    <source>
        <dbReference type="Pfam" id="PF00582"/>
    </source>
</evidence>
<name>A0A248K0G6_9PROT</name>
<accession>A0A248K0G6</accession>
<dbReference type="SUPFAM" id="SSF52402">
    <property type="entry name" value="Adenine nucleotide alpha hydrolases-like"/>
    <property type="match status" value="2"/>
</dbReference>
<evidence type="ECO:0000313" key="3">
    <source>
        <dbReference type="EMBL" id="ASG24483.1"/>
    </source>
</evidence>
<dbReference type="KEGG" id="nao:Y958_26795"/>
<evidence type="ECO:0000313" key="4">
    <source>
        <dbReference type="Proteomes" id="UP000197153"/>
    </source>
</evidence>
<evidence type="ECO:0000256" key="1">
    <source>
        <dbReference type="ARBA" id="ARBA00008791"/>
    </source>
</evidence>
<dbReference type="Proteomes" id="UP000197153">
    <property type="component" value="Chromosome 3"/>
</dbReference>
<gene>
    <name evidence="3" type="ORF">Y958_26795</name>
</gene>
<dbReference type="AlphaFoldDB" id="A0A248K0G6"/>
<dbReference type="PANTHER" id="PTHR46268">
    <property type="entry name" value="STRESS RESPONSE PROTEIN NHAX"/>
    <property type="match status" value="1"/>
</dbReference>